<sequence length="194" mass="21561">MTVLCDDRFRFLSEPEYYNLPDIDGSENDEQEENTVWVILDVLSRDLFESGLVDFSQHIDLHSLNRALASSAENGTNGAVQGMGGGAGLGTHQHPPVEYHPPLTSHNSSLEEYQPPLVETPSQSHGLNQLDLHEALRQLSLVDEEQSIERGFDRAFNPGEEEDIALTEEEDLEITRQQAETRAALASVCTEFAI</sequence>
<dbReference type="EMBL" id="JAAAUY010000349">
    <property type="protein sequence ID" value="KAF9331101.1"/>
    <property type="molecule type" value="Genomic_DNA"/>
</dbReference>
<comment type="caution">
    <text evidence="1">The sequence shown here is derived from an EMBL/GenBank/DDBJ whole genome shotgun (WGS) entry which is preliminary data.</text>
</comment>
<gene>
    <name evidence="1" type="ORF">BG006_006017</name>
</gene>
<evidence type="ECO:0000313" key="1">
    <source>
        <dbReference type="EMBL" id="KAF9331101.1"/>
    </source>
</evidence>
<protein>
    <submittedName>
        <fullName evidence="1">Uncharacterized protein</fullName>
    </submittedName>
</protein>
<organism evidence="1 2">
    <name type="scientific">Podila minutissima</name>
    <dbReference type="NCBI Taxonomy" id="64525"/>
    <lineage>
        <taxon>Eukaryota</taxon>
        <taxon>Fungi</taxon>
        <taxon>Fungi incertae sedis</taxon>
        <taxon>Mucoromycota</taxon>
        <taxon>Mortierellomycotina</taxon>
        <taxon>Mortierellomycetes</taxon>
        <taxon>Mortierellales</taxon>
        <taxon>Mortierellaceae</taxon>
        <taxon>Podila</taxon>
    </lineage>
</organism>
<evidence type="ECO:0000313" key="2">
    <source>
        <dbReference type="Proteomes" id="UP000696485"/>
    </source>
</evidence>
<name>A0A9P5SK19_9FUNG</name>
<keyword evidence="2" id="KW-1185">Reference proteome</keyword>
<dbReference type="AlphaFoldDB" id="A0A9P5SK19"/>
<proteinExistence type="predicted"/>
<reference evidence="1" key="1">
    <citation type="journal article" date="2020" name="Fungal Divers.">
        <title>Resolving the Mortierellaceae phylogeny through synthesis of multi-gene phylogenetics and phylogenomics.</title>
        <authorList>
            <person name="Vandepol N."/>
            <person name="Liber J."/>
            <person name="Desiro A."/>
            <person name="Na H."/>
            <person name="Kennedy M."/>
            <person name="Barry K."/>
            <person name="Grigoriev I.V."/>
            <person name="Miller A.N."/>
            <person name="O'Donnell K."/>
            <person name="Stajich J.E."/>
            <person name="Bonito G."/>
        </authorList>
    </citation>
    <scope>NUCLEOTIDE SEQUENCE</scope>
    <source>
        <strain evidence="1">NVP1</strain>
    </source>
</reference>
<dbReference type="Proteomes" id="UP000696485">
    <property type="component" value="Unassembled WGS sequence"/>
</dbReference>
<accession>A0A9P5SK19</accession>